<dbReference type="InterPro" id="IPR018958">
    <property type="entry name" value="Knr4/Smi1-like_dom"/>
</dbReference>
<dbReference type="Pfam" id="PF09346">
    <property type="entry name" value="SMI1_KNR4"/>
    <property type="match status" value="1"/>
</dbReference>
<dbReference type="SUPFAM" id="SSF160631">
    <property type="entry name" value="SMI1/KNR4-like"/>
    <property type="match status" value="1"/>
</dbReference>
<dbReference type="InterPro" id="IPR037883">
    <property type="entry name" value="Knr4/Smi1-like_sf"/>
</dbReference>
<evidence type="ECO:0000259" key="1">
    <source>
        <dbReference type="SMART" id="SM00860"/>
    </source>
</evidence>
<name>A0ABS7EV83_9FLAO</name>
<proteinExistence type="predicted"/>
<dbReference type="RefSeq" id="WP_220114222.1">
    <property type="nucleotide sequence ID" value="NZ_JAHZSV010000019.1"/>
</dbReference>
<dbReference type="Proteomes" id="UP001196136">
    <property type="component" value="Unassembled WGS sequence"/>
</dbReference>
<evidence type="ECO:0000313" key="3">
    <source>
        <dbReference type="Proteomes" id="UP001196136"/>
    </source>
</evidence>
<comment type="caution">
    <text evidence="2">The sequence shown here is derived from an EMBL/GenBank/DDBJ whole genome shotgun (WGS) entry which is preliminary data.</text>
</comment>
<gene>
    <name evidence="2" type="ORF">K1F36_13100</name>
</gene>
<keyword evidence="3" id="KW-1185">Reference proteome</keyword>
<sequence>METIDYPMCNEQIARLKKKLQQAKERDALYKVFGAGSHRYHLNAPASIAEVDTFEKHYGIQLPECYRSFVLQIGNGGKSYPNLGAGPYFGIYPLGQNLNDLIYKNVALHLKKTCSLNPKILTTRWDEIIEPIYEDDISDEDYETLNGNLYGGILPLGSQGCSYIHALVLNGPHKGRVVNLDKAEQIPPLFSENKNFLDWYEGWLDEIISGKLITITPSWFGYPKN</sequence>
<reference evidence="2 3" key="1">
    <citation type="submission" date="2021-08" db="EMBL/GenBank/DDBJ databases">
        <title>Muricauda profundi sp. nov., a marine bacterium isolated from deep seawater of the Mariana Trench.</title>
        <authorList>
            <person name="Wei Y."/>
        </authorList>
    </citation>
    <scope>NUCLEOTIDE SEQUENCE [LARGE SCALE GENOMIC DNA]</scope>
    <source>
        <strain evidence="2 3">W52</strain>
    </source>
</reference>
<organism evidence="2 3">
    <name type="scientific">Flagellimonas abyssi</name>
    <dbReference type="NCBI Taxonomy" id="2864871"/>
    <lineage>
        <taxon>Bacteria</taxon>
        <taxon>Pseudomonadati</taxon>
        <taxon>Bacteroidota</taxon>
        <taxon>Flavobacteriia</taxon>
        <taxon>Flavobacteriales</taxon>
        <taxon>Flavobacteriaceae</taxon>
        <taxon>Flagellimonas</taxon>
    </lineage>
</organism>
<dbReference type="Gene3D" id="3.40.1580.10">
    <property type="entry name" value="SMI1/KNR4-like"/>
    <property type="match status" value="1"/>
</dbReference>
<dbReference type="EMBL" id="JAHZSV010000019">
    <property type="protein sequence ID" value="MBW8200763.1"/>
    <property type="molecule type" value="Genomic_DNA"/>
</dbReference>
<feature type="domain" description="Knr4/Smi1-like" evidence="1">
    <location>
        <begin position="45"/>
        <end position="202"/>
    </location>
</feature>
<accession>A0ABS7EV83</accession>
<protein>
    <submittedName>
        <fullName evidence="2">SMI1/KNR4 family protein</fullName>
    </submittedName>
</protein>
<dbReference type="SMART" id="SM00860">
    <property type="entry name" value="SMI1_KNR4"/>
    <property type="match status" value="1"/>
</dbReference>
<evidence type="ECO:0000313" key="2">
    <source>
        <dbReference type="EMBL" id="MBW8200763.1"/>
    </source>
</evidence>